<proteinExistence type="predicted"/>
<evidence type="ECO:0000313" key="2">
    <source>
        <dbReference type="EMBL" id="CAG4987529.1"/>
    </source>
</evidence>
<dbReference type="Pfam" id="PF13843">
    <property type="entry name" value="DDE_Tnp_1_7"/>
    <property type="match status" value="3"/>
</dbReference>
<feature type="domain" description="PiggyBac transposable element-derived protein" evidence="1">
    <location>
        <begin position="135"/>
        <end position="289"/>
    </location>
</feature>
<dbReference type="OrthoDB" id="5876240at2759"/>
<protein>
    <submittedName>
        <fullName evidence="2">(apollo) hypothetical protein</fullName>
    </submittedName>
</protein>
<evidence type="ECO:0000313" key="3">
    <source>
        <dbReference type="Proteomes" id="UP000691718"/>
    </source>
</evidence>
<feature type="domain" description="PiggyBac transposable element-derived protein" evidence="1">
    <location>
        <begin position="2"/>
        <end position="131"/>
    </location>
</feature>
<dbReference type="EMBL" id="CAJQZP010000835">
    <property type="protein sequence ID" value="CAG4987529.1"/>
    <property type="molecule type" value="Genomic_DNA"/>
</dbReference>
<dbReference type="PANTHER" id="PTHR46599">
    <property type="entry name" value="PIGGYBAC TRANSPOSABLE ELEMENT-DERIVED PROTEIN 4"/>
    <property type="match status" value="1"/>
</dbReference>
<evidence type="ECO:0000259" key="1">
    <source>
        <dbReference type="Pfam" id="PF13843"/>
    </source>
</evidence>
<accession>A0A8S3WZ85</accession>
<name>A0A8S3WZ85_PARAO</name>
<organism evidence="2 3">
    <name type="scientific">Parnassius apollo</name>
    <name type="common">Apollo butterfly</name>
    <name type="synonym">Papilio apollo</name>
    <dbReference type="NCBI Taxonomy" id="110799"/>
    <lineage>
        <taxon>Eukaryota</taxon>
        <taxon>Metazoa</taxon>
        <taxon>Ecdysozoa</taxon>
        <taxon>Arthropoda</taxon>
        <taxon>Hexapoda</taxon>
        <taxon>Insecta</taxon>
        <taxon>Pterygota</taxon>
        <taxon>Neoptera</taxon>
        <taxon>Endopterygota</taxon>
        <taxon>Lepidoptera</taxon>
        <taxon>Glossata</taxon>
        <taxon>Ditrysia</taxon>
        <taxon>Papilionoidea</taxon>
        <taxon>Papilionidae</taxon>
        <taxon>Parnassiinae</taxon>
        <taxon>Parnassini</taxon>
        <taxon>Parnassius</taxon>
        <taxon>Parnassius</taxon>
    </lineage>
</organism>
<sequence length="449" mass="52365">MYTDNWYTSVDLADKLPDSETHLVGMLRKNRKRLPQEVTETKLKLGEYISRENQRGITVMKWRDKREVLLLSTKHSNILKESTSKRGLVTKKPKIILSYNQAKSAVDLSDQMSAYSTPLRKTVKWYRKLAWKSFESKNNTPTNIVLNLCSNLFNKGHTMYTDNWYTSVDLADKLPDSETHLVGMLRKNRKRLPKEVTETKLKLGEYISRENQRGITVMKWRDKREVLLLSTKHSNILKESTSKRGLVTKKPKIILSYNQAKSAVDLSDQMSAYSTPLRKTVKWYRKLAWKSFESKNNTPTNIVLNLCSNLFNKGHTMYTDNWYTSVDLADKLPDSETHLVGMLRKNRKRWPKEVTETKLKLGEYISRENQRGITVMKWRDKREVLLLSTKHSNILKESTSKRGLVTKKPKIILSYNQAKSAVDLSDQMSAYSTPLRKTVKWYRKLAYKP</sequence>
<dbReference type="InterPro" id="IPR029526">
    <property type="entry name" value="PGBD"/>
</dbReference>
<gene>
    <name evidence="2" type="ORF">PAPOLLO_LOCUS11472</name>
</gene>
<comment type="caution">
    <text evidence="2">The sequence shown here is derived from an EMBL/GenBank/DDBJ whole genome shotgun (WGS) entry which is preliminary data.</text>
</comment>
<reference evidence="2" key="1">
    <citation type="submission" date="2021-04" db="EMBL/GenBank/DDBJ databases">
        <authorList>
            <person name="Tunstrom K."/>
        </authorList>
    </citation>
    <scope>NUCLEOTIDE SEQUENCE</scope>
</reference>
<keyword evidence="3" id="KW-1185">Reference proteome</keyword>
<dbReference type="PANTHER" id="PTHR46599:SF3">
    <property type="entry name" value="PIGGYBAC TRANSPOSABLE ELEMENT-DERIVED PROTEIN 4"/>
    <property type="match status" value="1"/>
</dbReference>
<dbReference type="AlphaFoldDB" id="A0A8S3WZ85"/>
<feature type="domain" description="PiggyBac transposable element-derived protein" evidence="1">
    <location>
        <begin position="294"/>
        <end position="447"/>
    </location>
</feature>
<dbReference type="Proteomes" id="UP000691718">
    <property type="component" value="Unassembled WGS sequence"/>
</dbReference>